<dbReference type="Pfam" id="PF03382">
    <property type="entry name" value="DUF285"/>
    <property type="match status" value="1"/>
</dbReference>
<feature type="domain" description="WSC" evidence="2">
    <location>
        <begin position="37"/>
        <end position="132"/>
    </location>
</feature>
<accession>A0A6U5KNV4</accession>
<evidence type="ECO:0000259" key="2">
    <source>
        <dbReference type="PROSITE" id="PS51212"/>
    </source>
</evidence>
<organism evidence="4">
    <name type="scientific">Corethron hystrix</name>
    <dbReference type="NCBI Taxonomy" id="216773"/>
    <lineage>
        <taxon>Eukaryota</taxon>
        <taxon>Sar</taxon>
        <taxon>Stramenopiles</taxon>
        <taxon>Ochrophyta</taxon>
        <taxon>Bacillariophyta</taxon>
        <taxon>Coscinodiscophyceae</taxon>
        <taxon>Corethrophycidae</taxon>
        <taxon>Corethrales</taxon>
        <taxon>Corethraceae</taxon>
        <taxon>Corethron</taxon>
    </lineage>
</organism>
<keyword evidence="1" id="KW-0732">Signal</keyword>
<dbReference type="EMBL" id="HBFR01034360">
    <property type="protein sequence ID" value="CAD8897873.1"/>
    <property type="molecule type" value="Transcribed_RNA"/>
</dbReference>
<feature type="chain" id="PRO_5035585828" description="WSC domain-containing protein" evidence="1">
    <location>
        <begin position="19"/>
        <end position="349"/>
    </location>
</feature>
<dbReference type="PROSITE" id="PS51212">
    <property type="entry name" value="WSC"/>
    <property type="match status" value="1"/>
</dbReference>
<dbReference type="EMBL" id="HBFR01034358">
    <property type="protein sequence ID" value="CAD8897871.1"/>
    <property type="molecule type" value="Transcribed_RNA"/>
</dbReference>
<evidence type="ECO:0000313" key="3">
    <source>
        <dbReference type="EMBL" id="CAD8897871.1"/>
    </source>
</evidence>
<dbReference type="InterPro" id="IPR002889">
    <property type="entry name" value="WSC_carb-bd"/>
</dbReference>
<reference evidence="4" key="1">
    <citation type="submission" date="2021-01" db="EMBL/GenBank/DDBJ databases">
        <authorList>
            <person name="Corre E."/>
            <person name="Pelletier E."/>
            <person name="Niang G."/>
            <person name="Scheremetjew M."/>
            <person name="Finn R."/>
            <person name="Kale V."/>
            <person name="Holt S."/>
            <person name="Cochrane G."/>
            <person name="Meng A."/>
            <person name="Brown T."/>
            <person name="Cohen L."/>
        </authorList>
    </citation>
    <scope>NUCLEOTIDE SEQUENCE</scope>
    <source>
        <strain evidence="4">308</strain>
    </source>
</reference>
<dbReference type="SMART" id="SM00321">
    <property type="entry name" value="WSC"/>
    <property type="match status" value="1"/>
</dbReference>
<evidence type="ECO:0000256" key="1">
    <source>
        <dbReference type="SAM" id="SignalP"/>
    </source>
</evidence>
<gene>
    <name evidence="3" type="ORF">CHYS00102_LOCUS25085</name>
    <name evidence="4" type="ORF">CHYS00102_LOCUS25087</name>
</gene>
<dbReference type="InterPro" id="IPR005046">
    <property type="entry name" value="DUF285"/>
</dbReference>
<feature type="signal peptide" evidence="1">
    <location>
        <begin position="1"/>
        <end position="18"/>
    </location>
</feature>
<proteinExistence type="predicted"/>
<evidence type="ECO:0000313" key="4">
    <source>
        <dbReference type="EMBL" id="CAD8897873.1"/>
    </source>
</evidence>
<dbReference type="Pfam" id="PF01822">
    <property type="entry name" value="WSC"/>
    <property type="match status" value="1"/>
</dbReference>
<name>A0A6U5KNV4_9STRA</name>
<protein>
    <recommendedName>
        <fullName evidence="2">WSC domain-containing protein</fullName>
    </recommendedName>
</protein>
<sequence>MFCRLAFLSLAVIPNSESNTFVVGAKNEFTWEDSKNGLVYRGCYKDSVTDRALPVRMQKSGASVQTCATLCEGYDFFGRQWKGQCWCGNDNFSKHGKSKSCNCDGRNVGKRRNCVFQRHEPSKSAPFLTSNAVSPSTRTFTYRSSPKKTEILQPVVTAYPTPSTVTTPTAPSSCMDNEKFQDAIVFFKFDRLAAEKEHGPIDSWRTCEVTVMNNSFRYASAFNENLNAWDTSLVESLSMTFSHAVHFNGDISQWDVSSVRTYDSTFSNAVSFNRDISQWDVSSATDMYSLFYKAGSFNFDLTSWEIAGVTDMNFMFWGASSFDQSLCWNVARRETLLMFHLSKGGIECG</sequence>
<dbReference type="AlphaFoldDB" id="A0A6U5KNV4"/>